<evidence type="ECO:0000313" key="1">
    <source>
        <dbReference type="EMBL" id="MBO0476170.1"/>
    </source>
</evidence>
<dbReference type="RefSeq" id="WP_206965087.1">
    <property type="nucleotide sequence ID" value="NZ_JAFLVX010000011.1"/>
</dbReference>
<comment type="caution">
    <text evidence="1">The sequence shown here is derived from an EMBL/GenBank/DDBJ whole genome shotgun (WGS) entry which is preliminary data.</text>
</comment>
<name>A0ABS3HQZ8_9ENTE</name>
<dbReference type="EMBL" id="JAFLVX010000011">
    <property type="protein sequence ID" value="MBO0476170.1"/>
    <property type="molecule type" value="Genomic_DNA"/>
</dbReference>
<keyword evidence="2" id="KW-1185">Reference proteome</keyword>
<evidence type="ECO:0000313" key="2">
    <source>
        <dbReference type="Proteomes" id="UP000664857"/>
    </source>
</evidence>
<organism evidence="1 2">
    <name type="scientific">Candidatus Vagococcus giribetii</name>
    <dbReference type="NCBI Taxonomy" id="2230876"/>
    <lineage>
        <taxon>Bacteria</taxon>
        <taxon>Bacillati</taxon>
        <taxon>Bacillota</taxon>
        <taxon>Bacilli</taxon>
        <taxon>Lactobacillales</taxon>
        <taxon>Enterococcaceae</taxon>
        <taxon>Vagococcus</taxon>
    </lineage>
</organism>
<accession>A0ABS3HQZ8</accession>
<proteinExistence type="predicted"/>
<dbReference type="Proteomes" id="UP000664857">
    <property type="component" value="Unassembled WGS sequence"/>
</dbReference>
<sequence length="66" mass="7696">MTSFYKRSLANRITKVEKILIKPKNPVLITDLNNDGTFGPWKFNEQQLDQYANENGYDVVFIDDID</sequence>
<protein>
    <submittedName>
        <fullName evidence="1">Uncharacterized protein</fullName>
    </submittedName>
</protein>
<gene>
    <name evidence="1" type="ORF">DOK76_03750</name>
</gene>
<reference evidence="1 2" key="1">
    <citation type="submission" date="2021-03" db="EMBL/GenBank/DDBJ databases">
        <title>Enterococcal diversity collection.</title>
        <authorList>
            <person name="Gilmore M.S."/>
            <person name="Schwartzman J."/>
            <person name="Van Tyne D."/>
            <person name="Martin M."/>
            <person name="Earl A.M."/>
            <person name="Manson A.L."/>
            <person name="Straub T."/>
            <person name="Salamzade R."/>
            <person name="Saavedra J."/>
            <person name="Lebreton F."/>
            <person name="Prichula J."/>
            <person name="Schaufler K."/>
            <person name="Gaca A."/>
            <person name="Sgardioli B."/>
            <person name="Wagenaar J."/>
            <person name="Strong T."/>
        </authorList>
    </citation>
    <scope>NUCLEOTIDE SEQUENCE [LARGE SCALE GENOMIC DNA]</scope>
    <source>
        <strain evidence="1 2">DIV0080</strain>
    </source>
</reference>